<reference evidence="3" key="1">
    <citation type="journal article" date="2021" name="bioRxiv">
        <title>Whole Genome Assembly and Annotation of Northern Wild Rice, Zizania palustris L., Supports a Whole Genome Duplication in the Zizania Genus.</title>
        <authorList>
            <person name="Haas M."/>
            <person name="Kono T."/>
            <person name="Macchietto M."/>
            <person name="Millas R."/>
            <person name="McGilp L."/>
            <person name="Shao M."/>
            <person name="Duquette J."/>
            <person name="Hirsch C.N."/>
            <person name="Kimball J."/>
        </authorList>
    </citation>
    <scope>NUCLEOTIDE SEQUENCE</scope>
    <source>
        <tissue evidence="3">Fresh leaf tissue</tissue>
    </source>
</reference>
<dbReference type="EMBL" id="JAAALK010000080">
    <property type="protein sequence ID" value="KAG8092390.1"/>
    <property type="molecule type" value="Genomic_DNA"/>
</dbReference>
<protein>
    <submittedName>
        <fullName evidence="3">Uncharacterized protein</fullName>
    </submittedName>
</protein>
<gene>
    <name evidence="3" type="ORF">GUJ93_ZPchr0012g21655</name>
</gene>
<keyword evidence="2" id="KW-0812">Transmembrane</keyword>
<evidence type="ECO:0000256" key="1">
    <source>
        <dbReference type="SAM" id="MobiDB-lite"/>
    </source>
</evidence>
<dbReference type="OrthoDB" id="1914191at2759"/>
<reference evidence="3" key="2">
    <citation type="submission" date="2021-02" db="EMBL/GenBank/DDBJ databases">
        <authorList>
            <person name="Kimball J.A."/>
            <person name="Haas M.W."/>
            <person name="Macchietto M."/>
            <person name="Kono T."/>
            <person name="Duquette J."/>
            <person name="Shao M."/>
        </authorList>
    </citation>
    <scope>NUCLEOTIDE SEQUENCE</scope>
    <source>
        <tissue evidence="3">Fresh leaf tissue</tissue>
    </source>
</reference>
<comment type="caution">
    <text evidence="3">The sequence shown here is derived from an EMBL/GenBank/DDBJ whole genome shotgun (WGS) entry which is preliminary data.</text>
</comment>
<evidence type="ECO:0000313" key="3">
    <source>
        <dbReference type="EMBL" id="KAG8092390.1"/>
    </source>
</evidence>
<keyword evidence="2" id="KW-1133">Transmembrane helix</keyword>
<dbReference type="PANTHER" id="PTHR34953:SF2">
    <property type="entry name" value="EXPRESSED PROTEIN"/>
    <property type="match status" value="1"/>
</dbReference>
<dbReference type="PANTHER" id="PTHR34953">
    <property type="entry name" value="ALPHA/BETA HYDROLASE RELATED PROTEIN"/>
    <property type="match status" value="1"/>
</dbReference>
<name>A0A8J5WKN4_ZIZPA</name>
<keyword evidence="4" id="KW-1185">Reference proteome</keyword>
<feature type="transmembrane region" description="Helical" evidence="2">
    <location>
        <begin position="133"/>
        <end position="156"/>
    </location>
</feature>
<feature type="region of interest" description="Disordered" evidence="1">
    <location>
        <begin position="73"/>
        <end position="101"/>
    </location>
</feature>
<feature type="region of interest" description="Disordered" evidence="1">
    <location>
        <begin position="18"/>
        <end position="41"/>
    </location>
</feature>
<proteinExistence type="predicted"/>
<evidence type="ECO:0000313" key="4">
    <source>
        <dbReference type="Proteomes" id="UP000729402"/>
    </source>
</evidence>
<dbReference type="AlphaFoldDB" id="A0A8J5WKN4"/>
<evidence type="ECO:0000256" key="2">
    <source>
        <dbReference type="SAM" id="Phobius"/>
    </source>
</evidence>
<sequence length="320" mass="33961">MVRVSSLKGSCWGCGGGRSNSRGRRHFSTTHATSSSTVGLDAAKQTKPNQIARGSSCLSSCLDPFPVTRAVPWKDSAEPNATERASERSKLTGSSAGRRGMEKRMSVALALAHKHGGVGERVWARPWRWAKTAFFLVAMLASLLLVCAPPLLVVILDLTLPSAVLSAHLRAGEDPTAYRSFATAVVDQARAFDFRLSLVDLPAVSALRALLILCAYMVCGGGAAYLWVVAVSAAGSMSYVLAKAAAVLPRHDAPQGKATPATGPEAMLLLSLALAAAHLAVAYRTSCRERRRLLVYRIDVEAVRSKGGHQTPKGLKQCSV</sequence>
<dbReference type="Proteomes" id="UP000729402">
    <property type="component" value="Unassembled WGS sequence"/>
</dbReference>
<accession>A0A8J5WKN4</accession>
<keyword evidence="2" id="KW-0472">Membrane</keyword>
<organism evidence="3 4">
    <name type="scientific">Zizania palustris</name>
    <name type="common">Northern wild rice</name>
    <dbReference type="NCBI Taxonomy" id="103762"/>
    <lineage>
        <taxon>Eukaryota</taxon>
        <taxon>Viridiplantae</taxon>
        <taxon>Streptophyta</taxon>
        <taxon>Embryophyta</taxon>
        <taxon>Tracheophyta</taxon>
        <taxon>Spermatophyta</taxon>
        <taxon>Magnoliopsida</taxon>
        <taxon>Liliopsida</taxon>
        <taxon>Poales</taxon>
        <taxon>Poaceae</taxon>
        <taxon>BOP clade</taxon>
        <taxon>Oryzoideae</taxon>
        <taxon>Oryzeae</taxon>
        <taxon>Zizaniinae</taxon>
        <taxon>Zizania</taxon>
    </lineage>
</organism>